<dbReference type="EMBL" id="FUZF01000007">
    <property type="protein sequence ID" value="SKB71306.1"/>
    <property type="molecule type" value="Genomic_DNA"/>
</dbReference>
<accession>A0A1T5DI06</accession>
<proteinExistence type="predicted"/>
<dbReference type="OrthoDB" id="709979at2"/>
<evidence type="ECO:0008006" key="4">
    <source>
        <dbReference type="Google" id="ProtNLM"/>
    </source>
</evidence>
<name>A0A1T5DI06_9SPHI</name>
<feature type="chain" id="PRO_5013092193" description="LTXXQ motif family protein" evidence="1">
    <location>
        <begin position="21"/>
        <end position="115"/>
    </location>
</feature>
<gene>
    <name evidence="2" type="ORF">SAMN05660841_01982</name>
</gene>
<evidence type="ECO:0000313" key="3">
    <source>
        <dbReference type="Proteomes" id="UP000190150"/>
    </source>
</evidence>
<keyword evidence="1" id="KW-0732">Signal</keyword>
<dbReference type="RefSeq" id="WP_079642921.1">
    <property type="nucleotide sequence ID" value="NZ_FUZF01000007.1"/>
</dbReference>
<reference evidence="3" key="1">
    <citation type="submission" date="2017-02" db="EMBL/GenBank/DDBJ databases">
        <authorList>
            <person name="Varghese N."/>
            <person name="Submissions S."/>
        </authorList>
    </citation>
    <scope>NUCLEOTIDE SEQUENCE [LARGE SCALE GENOMIC DNA]</scope>
    <source>
        <strain evidence="3">DSM 24091</strain>
    </source>
</reference>
<dbReference type="STRING" id="1513896.SAMN05660841_01982"/>
<protein>
    <recommendedName>
        <fullName evidence="4">LTXXQ motif family protein</fullName>
    </recommendedName>
</protein>
<organism evidence="2 3">
    <name type="scientific">Sphingobacterium nematocida</name>
    <dbReference type="NCBI Taxonomy" id="1513896"/>
    <lineage>
        <taxon>Bacteria</taxon>
        <taxon>Pseudomonadati</taxon>
        <taxon>Bacteroidota</taxon>
        <taxon>Sphingobacteriia</taxon>
        <taxon>Sphingobacteriales</taxon>
        <taxon>Sphingobacteriaceae</taxon>
        <taxon>Sphingobacterium</taxon>
    </lineage>
</organism>
<sequence>MKTVITLLIAAVFTISISVAQQKESRQNRTPEERTKMQVERLTKELELNKSQQDSIYTYILQSMKTSSLHRKENDQAQIKKSLEARNLKIKSFLTPKQITQYEELQKSRQNRRPN</sequence>
<dbReference type="AlphaFoldDB" id="A0A1T5DI06"/>
<evidence type="ECO:0000313" key="2">
    <source>
        <dbReference type="EMBL" id="SKB71306.1"/>
    </source>
</evidence>
<keyword evidence="3" id="KW-1185">Reference proteome</keyword>
<evidence type="ECO:0000256" key="1">
    <source>
        <dbReference type="SAM" id="SignalP"/>
    </source>
</evidence>
<dbReference type="Proteomes" id="UP000190150">
    <property type="component" value="Unassembled WGS sequence"/>
</dbReference>
<feature type="signal peptide" evidence="1">
    <location>
        <begin position="1"/>
        <end position="20"/>
    </location>
</feature>